<accession>A0A183HYB6</accession>
<dbReference type="AlphaFoldDB" id="A0A183HYB6"/>
<sequence length="75" mass="8040">MQLPNGHKIAQKRPKNGNARVWITETIIAAKMNAPCCMHTSKSSSSRTIGSGSPYLGGLAFGSYLESHNIIHTTA</sequence>
<protein>
    <submittedName>
        <fullName evidence="3">Ovule protein</fullName>
    </submittedName>
</protein>
<dbReference type="Proteomes" id="UP000267606">
    <property type="component" value="Unassembled WGS sequence"/>
</dbReference>
<gene>
    <name evidence="1" type="ORF">OFLC_LOCUS12478</name>
</gene>
<proteinExistence type="predicted"/>
<reference evidence="3" key="1">
    <citation type="submission" date="2016-06" db="UniProtKB">
        <authorList>
            <consortium name="WormBaseParasite"/>
        </authorList>
    </citation>
    <scope>IDENTIFICATION</scope>
</reference>
<organism evidence="3">
    <name type="scientific">Onchocerca flexuosa</name>
    <dbReference type="NCBI Taxonomy" id="387005"/>
    <lineage>
        <taxon>Eukaryota</taxon>
        <taxon>Metazoa</taxon>
        <taxon>Ecdysozoa</taxon>
        <taxon>Nematoda</taxon>
        <taxon>Chromadorea</taxon>
        <taxon>Rhabditida</taxon>
        <taxon>Spirurina</taxon>
        <taxon>Spiruromorpha</taxon>
        <taxon>Filarioidea</taxon>
        <taxon>Onchocercidae</taxon>
        <taxon>Onchocerca</taxon>
    </lineage>
</organism>
<evidence type="ECO:0000313" key="1">
    <source>
        <dbReference type="EMBL" id="VDP11414.1"/>
    </source>
</evidence>
<name>A0A183HYB6_9BILA</name>
<dbReference type="WBParaSite" id="OFLC_0001247901-mRNA-1">
    <property type="protein sequence ID" value="OFLC_0001247901-mRNA-1"/>
    <property type="gene ID" value="OFLC_0001247901"/>
</dbReference>
<dbReference type="EMBL" id="UZAJ01039852">
    <property type="protein sequence ID" value="VDP11414.1"/>
    <property type="molecule type" value="Genomic_DNA"/>
</dbReference>
<keyword evidence="2" id="KW-1185">Reference proteome</keyword>
<evidence type="ECO:0000313" key="2">
    <source>
        <dbReference type="Proteomes" id="UP000267606"/>
    </source>
</evidence>
<reference evidence="1 2" key="2">
    <citation type="submission" date="2018-11" db="EMBL/GenBank/DDBJ databases">
        <authorList>
            <consortium name="Pathogen Informatics"/>
        </authorList>
    </citation>
    <scope>NUCLEOTIDE SEQUENCE [LARGE SCALE GENOMIC DNA]</scope>
</reference>
<evidence type="ECO:0000313" key="3">
    <source>
        <dbReference type="WBParaSite" id="OFLC_0001247901-mRNA-1"/>
    </source>
</evidence>